<accession>A0A2H6BL72</accession>
<dbReference type="RefSeq" id="WP_103111082.1">
    <property type="nucleotide sequence ID" value="NZ_BEIU01000002.1"/>
</dbReference>
<gene>
    <name evidence="1" type="ORF">BGM30_00030</name>
</gene>
<name>A0A2H6BL72_MICAE</name>
<dbReference type="AlphaFoldDB" id="A0A2H6BL72"/>
<comment type="caution">
    <text evidence="1">The sequence shown here is derived from an EMBL/GenBank/DDBJ whole genome shotgun (WGS) entry which is preliminary data.</text>
</comment>
<evidence type="ECO:0000313" key="2">
    <source>
        <dbReference type="Proteomes" id="UP000236321"/>
    </source>
</evidence>
<reference evidence="2" key="1">
    <citation type="submission" date="2017-12" db="EMBL/GenBank/DDBJ databases">
        <title>Improved Draft Genome Sequence of Microcystis aeruginosa NIES-298, a Microcystin-Producing Cyanobacterium from Lake Kasumigaura, Japan.</title>
        <authorList>
            <person name="Yamaguchi H."/>
            <person name="Suzuki S."/>
            <person name="Kawachi M."/>
        </authorList>
    </citation>
    <scope>NUCLEOTIDE SEQUENCE [LARGE SCALE GENOMIC DNA]</scope>
    <source>
        <strain evidence="2">NIES-298</strain>
    </source>
</reference>
<dbReference type="Proteomes" id="UP000236321">
    <property type="component" value="Unassembled WGS sequence"/>
</dbReference>
<dbReference type="EMBL" id="BEYQ01000001">
    <property type="protein sequence ID" value="GBD50910.1"/>
    <property type="molecule type" value="Genomic_DNA"/>
</dbReference>
<protein>
    <submittedName>
        <fullName evidence="1">Uncharacterized protein</fullName>
    </submittedName>
</protein>
<proteinExistence type="predicted"/>
<organism evidence="1 2">
    <name type="scientific">Microcystis aeruginosa NIES-298</name>
    <dbReference type="NCBI Taxonomy" id="449468"/>
    <lineage>
        <taxon>Bacteria</taxon>
        <taxon>Bacillati</taxon>
        <taxon>Cyanobacteriota</taxon>
        <taxon>Cyanophyceae</taxon>
        <taxon>Oscillatoriophycideae</taxon>
        <taxon>Chroococcales</taxon>
        <taxon>Microcystaceae</taxon>
        <taxon>Microcystis</taxon>
    </lineage>
</organism>
<evidence type="ECO:0000313" key="1">
    <source>
        <dbReference type="EMBL" id="GBD50910.1"/>
    </source>
</evidence>
<sequence>MYKRITDILGIPLEFQVVMLTFIFILFLSPYFSNVDFGIFKIPEFTQKAKSKLKIIGPILLLLFFIPIIPAPPPDCNENRQITVTVQYPSGSQQEENAQKLRQELSDRGFNVPGDRPEPVPERAAPPQGQAWIKYFYDDDRAAAKCLQKVVSQPLIKNAKLQPNKKLQRGYERGTIEVWYPAK</sequence>